<accession>A0A8C0CNK4</accession>
<dbReference type="Ensembl" id="ENSBMST00010009856.1">
    <property type="protein sequence ID" value="ENSBMSP00010008845.1"/>
    <property type="gene ID" value="ENSBMSG00010006519.1"/>
</dbReference>
<reference evidence="1" key="1">
    <citation type="submission" date="2023-09" db="UniProtKB">
        <authorList>
            <consortium name="Ensembl"/>
        </authorList>
    </citation>
    <scope>IDENTIFICATION</scope>
</reference>
<sequence>MMKLRLPTRPLLNCTNPNRPIPSNTLYTRHNNRLLISHTYLPRRKLWLSYSVLTCKRSLHILHLPLRPHGTRSILRLPRFSRNMKYWSYSTIHGHSHCIRRLRPALRTNIILRRNRHHQPPISNPIHWYYPSRMNLRRFFCG</sequence>
<protein>
    <submittedName>
        <fullName evidence="1">Uncharacterized protein</fullName>
    </submittedName>
</protein>
<dbReference type="GeneTree" id="ENSGT01150000287026"/>
<organism evidence="1">
    <name type="scientific">Balaenoptera musculus</name>
    <name type="common">Blue whale</name>
    <dbReference type="NCBI Taxonomy" id="9771"/>
    <lineage>
        <taxon>Eukaryota</taxon>
        <taxon>Metazoa</taxon>
        <taxon>Chordata</taxon>
        <taxon>Craniata</taxon>
        <taxon>Vertebrata</taxon>
        <taxon>Euteleostomi</taxon>
        <taxon>Mammalia</taxon>
        <taxon>Eutheria</taxon>
        <taxon>Laurasiatheria</taxon>
        <taxon>Artiodactyla</taxon>
        <taxon>Whippomorpha</taxon>
        <taxon>Cetacea</taxon>
        <taxon>Mysticeti</taxon>
        <taxon>Balaenopteridae</taxon>
        <taxon>Balaenoptera</taxon>
    </lineage>
</organism>
<name>A0A8C0CNK4_BALMU</name>
<proteinExistence type="predicted"/>
<dbReference type="OMA" id="RGNSHHK"/>
<dbReference type="AlphaFoldDB" id="A0A8C0CNK4"/>
<evidence type="ECO:0000313" key="1">
    <source>
        <dbReference type="Ensembl" id="ENSBMSP00010008845.1"/>
    </source>
</evidence>